<feature type="transmembrane region" description="Helical" evidence="1">
    <location>
        <begin position="21"/>
        <end position="40"/>
    </location>
</feature>
<evidence type="ECO:0000256" key="1">
    <source>
        <dbReference type="SAM" id="Phobius"/>
    </source>
</evidence>
<proteinExistence type="predicted"/>
<dbReference type="EMBL" id="APBN01000002">
    <property type="protein sequence ID" value="EMT53622.1"/>
    <property type="molecule type" value="Genomic_DNA"/>
</dbReference>
<keyword evidence="1" id="KW-1133">Transmembrane helix</keyword>
<reference evidence="2 3" key="1">
    <citation type="submission" date="2013-03" db="EMBL/GenBank/DDBJ databases">
        <title>Assembly of a new bacterial strain Brevibacillus borstelensis AK1.</title>
        <authorList>
            <person name="Rajan I."/>
            <person name="PoliReddy D."/>
            <person name="Sugumar T."/>
            <person name="Rathinam K."/>
            <person name="Alqarawi S."/>
            <person name="Khalil A.B."/>
            <person name="Sivakumar N."/>
        </authorList>
    </citation>
    <scope>NUCLEOTIDE SEQUENCE [LARGE SCALE GENOMIC DNA]</scope>
    <source>
        <strain evidence="2 3">AK1</strain>
    </source>
</reference>
<evidence type="ECO:0000313" key="2">
    <source>
        <dbReference type="EMBL" id="EMT53622.1"/>
    </source>
</evidence>
<dbReference type="GeneID" id="89500133"/>
<dbReference type="RefSeq" id="WP_003387117.1">
    <property type="nucleotide sequence ID" value="NZ_APBN01000002.1"/>
</dbReference>
<keyword evidence="1" id="KW-0812">Transmembrane</keyword>
<keyword evidence="1" id="KW-0472">Membrane</keyword>
<dbReference type="AlphaFoldDB" id="M8DJM2"/>
<keyword evidence="3" id="KW-1185">Reference proteome</keyword>
<comment type="caution">
    <text evidence="2">The sequence shown here is derived from an EMBL/GenBank/DDBJ whole genome shotgun (WGS) entry which is preliminary data.</text>
</comment>
<dbReference type="STRING" id="1300222.I532_06400"/>
<accession>M8DJM2</accession>
<protein>
    <submittedName>
        <fullName evidence="2">Uncharacterized protein</fullName>
    </submittedName>
</protein>
<evidence type="ECO:0000313" key="3">
    <source>
        <dbReference type="Proteomes" id="UP000012081"/>
    </source>
</evidence>
<dbReference type="PATRIC" id="fig|1300222.3.peg.1312"/>
<organism evidence="2 3">
    <name type="scientific">Brevibacillus borstelensis AK1</name>
    <dbReference type="NCBI Taxonomy" id="1300222"/>
    <lineage>
        <taxon>Bacteria</taxon>
        <taxon>Bacillati</taxon>
        <taxon>Bacillota</taxon>
        <taxon>Bacilli</taxon>
        <taxon>Bacillales</taxon>
        <taxon>Paenibacillaceae</taxon>
        <taxon>Brevibacillus</taxon>
    </lineage>
</organism>
<gene>
    <name evidence="2" type="ORF">I532_06400</name>
</gene>
<dbReference type="Proteomes" id="UP000012081">
    <property type="component" value="Unassembled WGS sequence"/>
</dbReference>
<name>M8DJM2_9BACL</name>
<sequence length="60" mass="6840">MAEDFDQQFDRLSRRVERAMVLLIFVCAALLIAGELLLAVDPLRVFLLETERLEGVSHIP</sequence>